<dbReference type="PROSITE" id="PS51464">
    <property type="entry name" value="SIS"/>
    <property type="match status" value="1"/>
</dbReference>
<evidence type="ECO:0000256" key="4">
    <source>
        <dbReference type="ARBA" id="ARBA00009894"/>
    </source>
</evidence>
<evidence type="ECO:0000256" key="10">
    <source>
        <dbReference type="HAMAP-Rule" id="MF_00067"/>
    </source>
</evidence>
<feature type="domain" description="SIS" evidence="11">
    <location>
        <begin position="35"/>
        <end position="190"/>
    </location>
</feature>
<comment type="subunit">
    <text evidence="10">Homotetramer.</text>
</comment>
<feature type="binding site" evidence="10">
    <location>
        <position position="63"/>
    </location>
    <ligand>
        <name>Zn(2+)</name>
        <dbReference type="ChEBI" id="CHEBI:29105"/>
    </ligand>
</feature>
<dbReference type="HAMAP" id="MF_00067">
    <property type="entry name" value="GmhA"/>
    <property type="match status" value="1"/>
</dbReference>
<comment type="pathway">
    <text evidence="10">Carbohydrate biosynthesis; D-glycero-D-manno-heptose 7-phosphate biosynthesis; D-glycero-alpha-D-manno-heptose 7-phosphate and D-glycero-beta-D-manno-heptose 7-phosphate from sedoheptulose 7-phosphate: step 1/1.</text>
</comment>
<evidence type="ECO:0000256" key="5">
    <source>
        <dbReference type="ARBA" id="ARBA00022490"/>
    </source>
</evidence>
<feature type="binding site" evidence="10">
    <location>
        <position position="170"/>
    </location>
    <ligand>
        <name>substrate</name>
    </ligand>
</feature>
<dbReference type="EMBL" id="BDOQ01000003">
    <property type="protein sequence ID" value="GBG13410.1"/>
    <property type="molecule type" value="Genomic_DNA"/>
</dbReference>
<evidence type="ECO:0000256" key="6">
    <source>
        <dbReference type="ARBA" id="ARBA00022723"/>
    </source>
</evidence>
<keyword evidence="9 10" id="KW-0119">Carbohydrate metabolism</keyword>
<evidence type="ECO:0000256" key="8">
    <source>
        <dbReference type="ARBA" id="ARBA00023235"/>
    </source>
</evidence>
<evidence type="ECO:0000256" key="2">
    <source>
        <dbReference type="ARBA" id="ARBA00003172"/>
    </source>
</evidence>
<feature type="binding site" evidence="10">
    <location>
        <begin position="92"/>
        <end position="93"/>
    </location>
    <ligand>
        <name>substrate</name>
    </ligand>
</feature>
<dbReference type="InterPro" id="IPR046348">
    <property type="entry name" value="SIS_dom_sf"/>
</dbReference>
<evidence type="ECO:0000256" key="7">
    <source>
        <dbReference type="ARBA" id="ARBA00022833"/>
    </source>
</evidence>
<accession>A0A2R5F4T1</accession>
<dbReference type="GO" id="GO:0005737">
    <property type="term" value="C:cytoplasm"/>
    <property type="evidence" value="ECO:0007669"/>
    <property type="project" value="UniProtKB-SubCell"/>
</dbReference>
<dbReference type="GO" id="GO:2001061">
    <property type="term" value="P:D-glycero-D-manno-heptose 7-phosphate biosynthetic process"/>
    <property type="evidence" value="ECO:0007669"/>
    <property type="project" value="UniProtKB-UniPathway"/>
</dbReference>
<feature type="binding site" evidence="10">
    <location>
        <position position="123"/>
    </location>
    <ligand>
        <name>substrate</name>
    </ligand>
</feature>
<comment type="cofactor">
    <cofactor evidence="10">
        <name>Zn(2+)</name>
        <dbReference type="ChEBI" id="CHEBI:29105"/>
    </cofactor>
    <text evidence="10">Binds 1 zinc ion per subunit.</text>
</comment>
<dbReference type="CDD" id="cd05006">
    <property type="entry name" value="SIS_GmhA"/>
    <property type="match status" value="1"/>
</dbReference>
<dbReference type="AlphaFoldDB" id="A0A2R5F4T1"/>
<evidence type="ECO:0000256" key="1">
    <source>
        <dbReference type="ARBA" id="ARBA00000348"/>
    </source>
</evidence>
<feature type="binding site" evidence="10">
    <location>
        <begin position="50"/>
        <end position="52"/>
    </location>
    <ligand>
        <name>substrate</name>
    </ligand>
</feature>
<evidence type="ECO:0000256" key="3">
    <source>
        <dbReference type="ARBA" id="ARBA00004496"/>
    </source>
</evidence>
<dbReference type="InterPro" id="IPR004515">
    <property type="entry name" value="Phosphoheptose_Isoase"/>
</dbReference>
<protein>
    <recommendedName>
        <fullName evidence="10">Phosphoheptose isomerase</fullName>
        <ecNumber evidence="10">5.3.1.28</ecNumber>
    </recommendedName>
    <alternativeName>
        <fullName evidence="10">Sedoheptulose 7-phosphate isomerase</fullName>
    </alternativeName>
</protein>
<dbReference type="GO" id="GO:0008270">
    <property type="term" value="F:zinc ion binding"/>
    <property type="evidence" value="ECO:0007669"/>
    <property type="project" value="UniProtKB-UniRule"/>
</dbReference>
<dbReference type="SUPFAM" id="SSF53697">
    <property type="entry name" value="SIS domain"/>
    <property type="match status" value="1"/>
</dbReference>
<comment type="similarity">
    <text evidence="4 10">Belongs to the SIS family. GmhA subfamily.</text>
</comment>
<organism evidence="12 13">
    <name type="scientific">Novimethylophilus kurashikiensis</name>
    <dbReference type="NCBI Taxonomy" id="1825523"/>
    <lineage>
        <taxon>Bacteria</taxon>
        <taxon>Pseudomonadati</taxon>
        <taxon>Pseudomonadota</taxon>
        <taxon>Betaproteobacteria</taxon>
        <taxon>Nitrosomonadales</taxon>
        <taxon>Methylophilaceae</taxon>
        <taxon>Novimethylophilus</taxon>
    </lineage>
</organism>
<dbReference type="Gene3D" id="3.40.50.10490">
    <property type="entry name" value="Glucose-6-phosphate isomerase like protein, domain 1"/>
    <property type="match status" value="1"/>
</dbReference>
<dbReference type="RefSeq" id="WP_109014617.1">
    <property type="nucleotide sequence ID" value="NZ_BDOQ01000003.1"/>
</dbReference>
<dbReference type="InterPro" id="IPR035461">
    <property type="entry name" value="GmhA/DiaA"/>
</dbReference>
<evidence type="ECO:0000259" key="11">
    <source>
        <dbReference type="PROSITE" id="PS51464"/>
    </source>
</evidence>
<dbReference type="Pfam" id="PF13580">
    <property type="entry name" value="SIS_2"/>
    <property type="match status" value="1"/>
</dbReference>
<keyword evidence="8 10" id="KW-0413">Isomerase</keyword>
<dbReference type="PANTHER" id="PTHR30390:SF6">
    <property type="entry name" value="DNAA INITIATOR-ASSOCIATING PROTEIN DIAA"/>
    <property type="match status" value="1"/>
</dbReference>
<name>A0A2R5F4T1_9PROT</name>
<keyword evidence="5 10" id="KW-0963">Cytoplasm</keyword>
<gene>
    <name evidence="10 12" type="primary">gmhA</name>
    <name evidence="12" type="ORF">NMK_0957</name>
</gene>
<feature type="binding site" evidence="10">
    <location>
        <position position="63"/>
    </location>
    <ligand>
        <name>substrate</name>
    </ligand>
</feature>
<evidence type="ECO:0000313" key="12">
    <source>
        <dbReference type="EMBL" id="GBG13410.1"/>
    </source>
</evidence>
<reference evidence="12 13" key="1">
    <citation type="journal article" date="2018" name="Environ. Microbiol.">
        <title>Isolation and genomic characterization of Novimethylophilus kurashikiensis gen. nov. sp. nov., a new lanthanide-dependent methylotrophic species of Methylophilaceae.</title>
        <authorList>
            <person name="Lv H."/>
            <person name="Sahin N."/>
            <person name="Tani A."/>
        </authorList>
    </citation>
    <scope>NUCLEOTIDE SEQUENCE [LARGE SCALE GENOMIC DNA]</scope>
    <source>
        <strain evidence="12 13">La2-4</strain>
    </source>
</reference>
<dbReference type="GO" id="GO:0097367">
    <property type="term" value="F:carbohydrate derivative binding"/>
    <property type="evidence" value="ECO:0007669"/>
    <property type="project" value="InterPro"/>
</dbReference>
<feature type="binding site" evidence="10">
    <location>
        <position position="59"/>
    </location>
    <ligand>
        <name>Zn(2+)</name>
        <dbReference type="ChEBI" id="CHEBI:29105"/>
    </ligand>
</feature>
<feature type="binding site" evidence="10">
    <location>
        <position position="178"/>
    </location>
    <ligand>
        <name>Zn(2+)</name>
        <dbReference type="ChEBI" id="CHEBI:29105"/>
    </ligand>
</feature>
<keyword evidence="6 10" id="KW-0479">Metal-binding</keyword>
<comment type="miscellaneous">
    <text evidence="10">The reaction produces a racemic mixture of D-glycero-alpha-D-manno-heptose 7-phosphate and D-glycero-beta-D-manno-heptose 7-phosphate.</text>
</comment>
<feature type="binding site" evidence="10">
    <location>
        <position position="170"/>
    </location>
    <ligand>
        <name>Zn(2+)</name>
        <dbReference type="ChEBI" id="CHEBI:29105"/>
    </ligand>
</feature>
<dbReference type="OrthoDB" id="9810929at2"/>
<evidence type="ECO:0000256" key="9">
    <source>
        <dbReference type="ARBA" id="ARBA00023277"/>
    </source>
</evidence>
<comment type="caution">
    <text evidence="12">The sequence shown here is derived from an EMBL/GenBank/DDBJ whole genome shotgun (WGS) entry which is preliminary data.</text>
</comment>
<dbReference type="GO" id="GO:0005975">
    <property type="term" value="P:carbohydrate metabolic process"/>
    <property type="evidence" value="ECO:0007669"/>
    <property type="project" value="UniProtKB-UniRule"/>
</dbReference>
<proteinExistence type="inferred from homology"/>
<comment type="catalytic activity">
    <reaction evidence="1 10">
        <text>2 D-sedoheptulose 7-phosphate = D-glycero-alpha-D-manno-heptose 7-phosphate + D-glycero-beta-D-manno-heptose 7-phosphate</text>
        <dbReference type="Rhea" id="RHEA:27489"/>
        <dbReference type="ChEBI" id="CHEBI:57483"/>
        <dbReference type="ChEBI" id="CHEBI:60203"/>
        <dbReference type="ChEBI" id="CHEBI:60204"/>
        <dbReference type="EC" id="5.3.1.28"/>
    </reaction>
</comment>
<dbReference type="Proteomes" id="UP000245081">
    <property type="component" value="Unassembled WGS sequence"/>
</dbReference>
<comment type="subcellular location">
    <subcellularLocation>
        <location evidence="3 10">Cytoplasm</location>
    </subcellularLocation>
</comment>
<dbReference type="InterPro" id="IPR001347">
    <property type="entry name" value="SIS_dom"/>
</dbReference>
<dbReference type="InterPro" id="IPR050099">
    <property type="entry name" value="SIS_GmhA/DiaA_subfam"/>
</dbReference>
<dbReference type="UniPathway" id="UPA00041">
    <property type="reaction ID" value="UER00436"/>
</dbReference>
<feature type="binding site" evidence="10">
    <location>
        <begin position="118"/>
        <end position="120"/>
    </location>
    <ligand>
        <name>substrate</name>
    </ligand>
</feature>
<sequence>MLIADTIRSAISAHRDTIAQLDALVPEIERLAKMMMETLERGGKILWMGNGGSAADSQHMAAEFVGRYVKERRGLPSIALTTDTSILTSVGNDYGYDYVFARQIEALCTEKDLVVGISTSGNSPNVLRAIEAAKAIGATTVGWTGEGKGKLGELCDMTLAAPSKVTARIQEAHILIGHILCELVDDANTPD</sequence>
<dbReference type="GO" id="GO:0008968">
    <property type="term" value="F:D-sedoheptulose 7-phosphate isomerase activity"/>
    <property type="evidence" value="ECO:0007669"/>
    <property type="project" value="UniProtKB-UniRule"/>
</dbReference>
<dbReference type="EC" id="5.3.1.28" evidence="10"/>
<keyword evidence="7 10" id="KW-0862">Zinc</keyword>
<comment type="function">
    <text evidence="2 10">Catalyzes the isomerization of sedoheptulose 7-phosphate in D-glycero-D-manno-heptose 7-phosphate.</text>
</comment>
<evidence type="ECO:0000313" key="13">
    <source>
        <dbReference type="Proteomes" id="UP000245081"/>
    </source>
</evidence>
<keyword evidence="13" id="KW-1185">Reference proteome</keyword>
<dbReference type="PANTHER" id="PTHR30390">
    <property type="entry name" value="SEDOHEPTULOSE 7-PHOSPHATE ISOMERASE / DNAA INITIATOR-ASSOCIATING FACTOR FOR REPLICATION INITIATION"/>
    <property type="match status" value="1"/>
</dbReference>